<proteinExistence type="predicted"/>
<comment type="caution">
    <text evidence="1">The sequence shown here is derived from an EMBL/GenBank/DDBJ whole genome shotgun (WGS) entry which is preliminary data.</text>
</comment>
<reference evidence="2" key="1">
    <citation type="journal article" date="2023" name="G3 (Bethesda)">
        <title>Genome assembly and association tests identify interacting loci associated with vigor, precocity, and sex in interspecific pistachio rootstocks.</title>
        <authorList>
            <person name="Palmer W."/>
            <person name="Jacygrad E."/>
            <person name="Sagayaradj S."/>
            <person name="Cavanaugh K."/>
            <person name="Han R."/>
            <person name="Bertier L."/>
            <person name="Beede B."/>
            <person name="Kafkas S."/>
            <person name="Golino D."/>
            <person name="Preece J."/>
            <person name="Michelmore R."/>
        </authorList>
    </citation>
    <scope>NUCLEOTIDE SEQUENCE [LARGE SCALE GENOMIC DNA]</scope>
</reference>
<gene>
    <name evidence="1" type="ORF">Pint_29428</name>
</gene>
<evidence type="ECO:0000313" key="1">
    <source>
        <dbReference type="EMBL" id="KAJ0007982.1"/>
    </source>
</evidence>
<keyword evidence="2" id="KW-1185">Reference proteome</keyword>
<protein>
    <submittedName>
        <fullName evidence="1">Uncharacterized protein</fullName>
    </submittedName>
</protein>
<dbReference type="EMBL" id="CM047750">
    <property type="protein sequence ID" value="KAJ0007982.1"/>
    <property type="molecule type" value="Genomic_DNA"/>
</dbReference>
<organism evidence="1 2">
    <name type="scientific">Pistacia integerrima</name>
    <dbReference type="NCBI Taxonomy" id="434235"/>
    <lineage>
        <taxon>Eukaryota</taxon>
        <taxon>Viridiplantae</taxon>
        <taxon>Streptophyta</taxon>
        <taxon>Embryophyta</taxon>
        <taxon>Tracheophyta</taxon>
        <taxon>Spermatophyta</taxon>
        <taxon>Magnoliopsida</taxon>
        <taxon>eudicotyledons</taxon>
        <taxon>Gunneridae</taxon>
        <taxon>Pentapetalae</taxon>
        <taxon>rosids</taxon>
        <taxon>malvids</taxon>
        <taxon>Sapindales</taxon>
        <taxon>Anacardiaceae</taxon>
        <taxon>Pistacia</taxon>
    </lineage>
</organism>
<name>A0ACC0X0E7_9ROSI</name>
<accession>A0ACC0X0E7</accession>
<evidence type="ECO:0000313" key="2">
    <source>
        <dbReference type="Proteomes" id="UP001163603"/>
    </source>
</evidence>
<sequence>MNSNMIRLSFLTCFLVLCSSLLIPGQSHRSLPKKHVALFIFGDSQFDAGNNNYINTTAEFKAKFYPYGESFFTHPTGRPSDGRLVPDFIAEYAKLPLISTFLPSYNDNFIYGVNFASGGAGALVETYQGFAIDLKTQVSYFKIVENQLKPKLGDAGTKKLLSEAVYLFNIGSNDYFFLLSTNSSVLQSYNATQEYIGMVIGNLTTAIKEIYKMGGRKFGLVGLGVLGCAPSLRALVPGSSGSCLEIASDLAKLHNIKLYKVLQELESQLPGFKYAIHDLYNTGIEVINSPSRYGFKEVVTGCCGSGPYRGILNCGGMTEIKEYELCDNPNEYLFFDAVHPSEKGYKKIAELMWSGTPNTDMSTLQYFLSFLVSFSSILIPIICHEFDHLQPNNHVAFFIFGDSLFDAGMNNYINTTTDYQANFWPYGETFFNYPTGRFSNGRLMPDFIAEYAKLPLIPTYLPYNNQPFVHGVNFASGGAGALVESHRGYVVDLETQLSYFNIVEKKLKQKLGDAEAKTLLSKSVYLFSVGGNDYLVLFNSNSTYKSVLQSYKSKKEYVGMVIGNLTSTIKEIYKKGGRKFAFVNSAPLGCLPGVKILVPGNSGSCLEAALEMARLHNKELHKALQELERQLEGFKYANHDLYSSLGERINNPSRYGFKEATACCGIGPGRGNYTCGASWGIVGDEVSAAISDFFHNGRFLRELNATVIGLVPKLDVPLKVGDFRPFFCCNVLYKAISKIIANRVRWSLGDLVEETQPAFVPGRRISDNMFLLWVEQP</sequence>
<dbReference type="Proteomes" id="UP001163603">
    <property type="component" value="Chromosome 15"/>
</dbReference>